<dbReference type="GO" id="GO:0045543">
    <property type="term" value="F:gibberellin 2-beta-dioxygenase activity"/>
    <property type="evidence" value="ECO:0007669"/>
    <property type="project" value="UniProtKB-EC"/>
</dbReference>
<dbReference type="GO" id="GO:0009685">
    <property type="term" value="P:gibberellin metabolic process"/>
    <property type="evidence" value="ECO:0007669"/>
    <property type="project" value="UniProtKB-ARBA"/>
</dbReference>
<dbReference type="AlphaFoldDB" id="A0ABD1P7N0"/>
<dbReference type="FunFam" id="2.60.120.330:FF:000025">
    <property type="entry name" value="Gibberellin 2-beta-dioxygenase 2"/>
    <property type="match status" value="1"/>
</dbReference>
<evidence type="ECO:0000256" key="3">
    <source>
        <dbReference type="ARBA" id="ARBA00023002"/>
    </source>
</evidence>
<comment type="similarity">
    <text evidence="6">Belongs to the iron/ascorbate-dependent oxidoreductase family. GA2OX subfamily.</text>
</comment>
<comment type="catalytic activity">
    <reaction evidence="5">
        <text>gibberellin A1 + 2-oxoglutarate + O2 = gibberellin A8 + succinate + CO2</text>
        <dbReference type="Rhea" id="RHEA:15005"/>
        <dbReference type="ChEBI" id="CHEBI:15379"/>
        <dbReference type="ChEBI" id="CHEBI:16526"/>
        <dbReference type="ChEBI" id="CHEBI:16810"/>
        <dbReference type="ChEBI" id="CHEBI:30031"/>
        <dbReference type="ChEBI" id="CHEBI:58524"/>
        <dbReference type="ChEBI" id="CHEBI:58594"/>
        <dbReference type="EC" id="1.14.11.13"/>
    </reaction>
</comment>
<comment type="caution">
    <text evidence="10">The sequence shown here is derived from an EMBL/GenBank/DDBJ whole genome shotgun (WGS) entry which is preliminary data.</text>
</comment>
<dbReference type="InterPro" id="IPR044861">
    <property type="entry name" value="IPNS-like_FE2OG_OXY"/>
</dbReference>
<evidence type="ECO:0000256" key="4">
    <source>
        <dbReference type="ARBA" id="ARBA00023004"/>
    </source>
</evidence>
<keyword evidence="4 8" id="KW-0408">Iron</keyword>
<evidence type="ECO:0000256" key="2">
    <source>
        <dbReference type="ARBA" id="ARBA00022964"/>
    </source>
</evidence>
<dbReference type="GO" id="GO:0002238">
    <property type="term" value="P:response to molecule of fungal origin"/>
    <property type="evidence" value="ECO:0007669"/>
    <property type="project" value="UniProtKB-ARBA"/>
</dbReference>
<dbReference type="Pfam" id="PF14226">
    <property type="entry name" value="DIOX_N"/>
    <property type="match status" value="1"/>
</dbReference>
<organism evidence="10 11">
    <name type="scientific">Forsythia ovata</name>
    <dbReference type="NCBI Taxonomy" id="205694"/>
    <lineage>
        <taxon>Eukaryota</taxon>
        <taxon>Viridiplantae</taxon>
        <taxon>Streptophyta</taxon>
        <taxon>Embryophyta</taxon>
        <taxon>Tracheophyta</taxon>
        <taxon>Spermatophyta</taxon>
        <taxon>Magnoliopsida</taxon>
        <taxon>eudicotyledons</taxon>
        <taxon>Gunneridae</taxon>
        <taxon>Pentapetalae</taxon>
        <taxon>asterids</taxon>
        <taxon>lamiids</taxon>
        <taxon>Lamiales</taxon>
        <taxon>Oleaceae</taxon>
        <taxon>Forsythieae</taxon>
        <taxon>Forsythia</taxon>
    </lineage>
</organism>
<evidence type="ECO:0000256" key="1">
    <source>
        <dbReference type="ARBA" id="ARBA00022723"/>
    </source>
</evidence>
<dbReference type="PANTHER" id="PTHR47990">
    <property type="entry name" value="2-OXOGLUTARATE (2OG) AND FE(II)-DEPENDENT OXYGENASE SUPERFAMILY PROTEIN-RELATED"/>
    <property type="match status" value="1"/>
</dbReference>
<name>A0ABD1P7N0_9LAMI</name>
<dbReference type="Pfam" id="PF03171">
    <property type="entry name" value="2OG-FeII_Oxy"/>
    <property type="match status" value="1"/>
</dbReference>
<evidence type="ECO:0000256" key="5">
    <source>
        <dbReference type="ARBA" id="ARBA00052204"/>
    </source>
</evidence>
<reference evidence="11" key="1">
    <citation type="submission" date="2024-07" db="EMBL/GenBank/DDBJ databases">
        <title>Two chromosome-level genome assemblies of Korean endemic species Abeliophyllum distichum and Forsythia ovata (Oleaceae).</title>
        <authorList>
            <person name="Jang H."/>
        </authorList>
    </citation>
    <scope>NUCLEOTIDE SEQUENCE [LARGE SCALE GENOMIC DNA]</scope>
</reference>
<sequence length="341" mass="37584">MVVASPNLSKAEKIRDIEIPVIDLLADRCEVSKLIVQACEEFGFFKVINHGVPHDVITRMEQQGYEFFAQPASGKQQAGPANPYGYGCKNIGLKGDIGEVEYLLLQTNPLSIDHKSKSISSTDPNKLSSAVRAYVEAVKKLACEILELMAVGLGALDTSVLSRLIRDVESDSLLRLNHYPKADDGATSPSFIGFGEHTDPQILTLLRSNGVDGLQISVDGVWVPVNPHPVSAFCINVGDVLQVMTNGRFLSVRHRAMVNSYKSRMSMAYFAAPTLDATISSLPFLLTPQKPPLYRSFTWAEYKKAAYSLRLGDSRLNHFKARPDADENRADLWHGETPRPP</sequence>
<evidence type="ECO:0000256" key="8">
    <source>
        <dbReference type="RuleBase" id="RU003682"/>
    </source>
</evidence>
<dbReference type="GO" id="GO:0046872">
    <property type="term" value="F:metal ion binding"/>
    <property type="evidence" value="ECO:0007669"/>
    <property type="project" value="UniProtKB-KW"/>
</dbReference>
<keyword evidence="3 8" id="KW-0560">Oxidoreductase</keyword>
<dbReference type="EC" id="1.14.11.13" evidence="7"/>
<evidence type="ECO:0000313" key="11">
    <source>
        <dbReference type="Proteomes" id="UP001604277"/>
    </source>
</evidence>
<dbReference type="Gene3D" id="2.60.120.330">
    <property type="entry name" value="B-lactam Antibiotic, Isopenicillin N Synthase, Chain"/>
    <property type="match status" value="1"/>
</dbReference>
<dbReference type="InterPro" id="IPR005123">
    <property type="entry name" value="Oxoglu/Fe-dep_dioxygenase_dom"/>
</dbReference>
<dbReference type="InterPro" id="IPR026992">
    <property type="entry name" value="DIOX_N"/>
</dbReference>
<evidence type="ECO:0000259" key="9">
    <source>
        <dbReference type="PROSITE" id="PS51471"/>
    </source>
</evidence>
<accession>A0ABD1P7N0</accession>
<evidence type="ECO:0000256" key="7">
    <source>
        <dbReference type="ARBA" id="ARBA00066708"/>
    </source>
</evidence>
<keyword evidence="11" id="KW-1185">Reference proteome</keyword>
<evidence type="ECO:0000256" key="6">
    <source>
        <dbReference type="ARBA" id="ARBA00061282"/>
    </source>
</evidence>
<dbReference type="EMBL" id="JBFOLJ010000023">
    <property type="protein sequence ID" value="KAL2459368.1"/>
    <property type="molecule type" value="Genomic_DNA"/>
</dbReference>
<gene>
    <name evidence="10" type="ORF">Fot_55057</name>
</gene>
<keyword evidence="1 8" id="KW-0479">Metal-binding</keyword>
<dbReference type="GO" id="GO:0009805">
    <property type="term" value="P:coumarin biosynthetic process"/>
    <property type="evidence" value="ECO:0007669"/>
    <property type="project" value="UniProtKB-ARBA"/>
</dbReference>
<evidence type="ECO:0000313" key="10">
    <source>
        <dbReference type="EMBL" id="KAL2459368.1"/>
    </source>
</evidence>
<dbReference type="InterPro" id="IPR050231">
    <property type="entry name" value="Iron_ascorbate_oxido_reductase"/>
</dbReference>
<protein>
    <recommendedName>
        <fullName evidence="7">gibberellin 2beta-dioxygenase</fullName>
        <ecNumber evidence="7">1.14.11.13</ecNumber>
    </recommendedName>
</protein>
<dbReference type="Proteomes" id="UP001604277">
    <property type="component" value="Unassembled WGS sequence"/>
</dbReference>
<dbReference type="SUPFAM" id="SSF51197">
    <property type="entry name" value="Clavaminate synthase-like"/>
    <property type="match status" value="1"/>
</dbReference>
<keyword evidence="2" id="KW-0223">Dioxygenase</keyword>
<feature type="domain" description="Fe2OG dioxygenase" evidence="9">
    <location>
        <begin position="169"/>
        <end position="273"/>
    </location>
</feature>
<dbReference type="PROSITE" id="PS51471">
    <property type="entry name" value="FE2OG_OXY"/>
    <property type="match status" value="1"/>
</dbReference>
<dbReference type="InterPro" id="IPR027443">
    <property type="entry name" value="IPNS-like_sf"/>
</dbReference>
<proteinExistence type="inferred from homology"/>